<evidence type="ECO:0000256" key="12">
    <source>
        <dbReference type="ARBA" id="ARBA00022932"/>
    </source>
</evidence>
<proteinExistence type="predicted"/>
<evidence type="ECO:0000256" key="14">
    <source>
        <dbReference type="ARBA" id="ARBA00049244"/>
    </source>
</evidence>
<dbReference type="NCBIfam" id="NF004316">
    <property type="entry name" value="PRK05711.1"/>
    <property type="match status" value="1"/>
</dbReference>
<dbReference type="GO" id="GO:0003677">
    <property type="term" value="F:DNA binding"/>
    <property type="evidence" value="ECO:0007669"/>
    <property type="project" value="InterPro"/>
</dbReference>
<evidence type="ECO:0000256" key="18">
    <source>
        <dbReference type="RuleBase" id="RU364087"/>
    </source>
</evidence>
<feature type="binding site" evidence="16">
    <location>
        <position position="59"/>
    </location>
    <ligand>
        <name>substrate</name>
    </ligand>
</feature>
<dbReference type="InterPro" id="IPR036397">
    <property type="entry name" value="RNaseH_sf"/>
</dbReference>
<protein>
    <recommendedName>
        <fullName evidence="3 18">DNA polymerase III subunit epsilon</fullName>
        <ecNumber evidence="2 18">2.7.7.7</ecNumber>
    </recommendedName>
</protein>
<evidence type="ECO:0000256" key="8">
    <source>
        <dbReference type="ARBA" id="ARBA00022723"/>
    </source>
</evidence>
<dbReference type="STRING" id="1860122.A9404_12580"/>
<dbReference type="Proteomes" id="UP000078596">
    <property type="component" value="Chromosome"/>
</dbReference>
<comment type="function">
    <text evidence="18">DNA polymerase III is a complex, multichain enzyme responsible for most of the replicative synthesis in bacteria. The epsilon subunit contain the editing function and is a proofreading 3'-5' exonuclease.</text>
</comment>
<evidence type="ECO:0000256" key="13">
    <source>
        <dbReference type="ARBA" id="ARBA00023211"/>
    </source>
</evidence>
<dbReference type="InterPro" id="IPR013520">
    <property type="entry name" value="Ribonucl_H"/>
</dbReference>
<dbReference type="GO" id="GO:0045004">
    <property type="term" value="P:DNA replication proofreading"/>
    <property type="evidence" value="ECO:0007669"/>
    <property type="project" value="TreeGrafter"/>
</dbReference>
<keyword evidence="5 18" id="KW-0548">Nucleotidyltransferase</keyword>
<keyword evidence="9 18" id="KW-0378">Hydrolase</keyword>
<evidence type="ECO:0000256" key="15">
    <source>
        <dbReference type="PIRSR" id="PIRSR606309-1"/>
    </source>
</evidence>
<gene>
    <name evidence="18" type="primary">dnaQ</name>
    <name evidence="20" type="ORF">A9404_12580</name>
</gene>
<keyword evidence="11 17" id="KW-0460">Magnesium</keyword>
<dbReference type="InterPro" id="IPR006054">
    <property type="entry name" value="DnaQ"/>
</dbReference>
<dbReference type="GO" id="GO:0046872">
    <property type="term" value="F:metal ion binding"/>
    <property type="evidence" value="ECO:0007669"/>
    <property type="project" value="UniProtKB-KW"/>
</dbReference>
<comment type="cofactor">
    <cofactor evidence="17">
        <name>Mg(2+)</name>
        <dbReference type="ChEBI" id="CHEBI:18420"/>
    </cofactor>
    <cofactor evidence="17">
        <name>Mn(2+)</name>
        <dbReference type="ChEBI" id="CHEBI:29035"/>
    </cofactor>
    <text evidence="17">Binds 2 divalent metal cations. Magnesium or manganese.</text>
</comment>
<dbReference type="GO" id="GO:0008408">
    <property type="term" value="F:3'-5' exonuclease activity"/>
    <property type="evidence" value="ECO:0007669"/>
    <property type="project" value="TreeGrafter"/>
</dbReference>
<dbReference type="Gene3D" id="3.30.420.10">
    <property type="entry name" value="Ribonuclease H-like superfamily/Ribonuclease H"/>
    <property type="match status" value="1"/>
</dbReference>
<dbReference type="FunFam" id="3.30.420.10:FF:000012">
    <property type="entry name" value="DNA polymerase III subunit epsilon"/>
    <property type="match status" value="1"/>
</dbReference>
<dbReference type="InterPro" id="IPR012337">
    <property type="entry name" value="RNaseH-like_sf"/>
</dbReference>
<keyword evidence="21" id="KW-1185">Reference proteome</keyword>
<name>A0A191ZJM9_9GAMM</name>
<evidence type="ECO:0000256" key="2">
    <source>
        <dbReference type="ARBA" id="ARBA00012417"/>
    </source>
</evidence>
<dbReference type="SMART" id="SM00479">
    <property type="entry name" value="EXOIII"/>
    <property type="match status" value="1"/>
</dbReference>
<evidence type="ECO:0000256" key="6">
    <source>
        <dbReference type="ARBA" id="ARBA00022705"/>
    </source>
</evidence>
<dbReference type="OrthoDB" id="9804290at2"/>
<feature type="binding site" evidence="17">
    <location>
        <position position="9"/>
    </location>
    <ligand>
        <name>a divalent metal cation</name>
        <dbReference type="ChEBI" id="CHEBI:60240"/>
        <label>1</label>
        <note>catalytic</note>
    </ligand>
</feature>
<feature type="binding site" evidence="17">
    <location>
        <position position="160"/>
    </location>
    <ligand>
        <name>a divalent metal cation</name>
        <dbReference type="ChEBI" id="CHEBI:60240"/>
        <label>1</label>
        <note>catalytic</note>
    </ligand>
</feature>
<dbReference type="KEGG" id="haz:A9404_12580"/>
<feature type="active site" description="Proton acceptor" evidence="15">
    <location>
        <position position="155"/>
    </location>
</feature>
<evidence type="ECO:0000256" key="17">
    <source>
        <dbReference type="PIRSR" id="PIRSR606309-3"/>
    </source>
</evidence>
<comment type="catalytic activity">
    <reaction evidence="14 18">
        <text>DNA(n) + a 2'-deoxyribonucleoside 5'-triphosphate = DNA(n+1) + diphosphate</text>
        <dbReference type="Rhea" id="RHEA:22508"/>
        <dbReference type="Rhea" id="RHEA-COMP:17339"/>
        <dbReference type="Rhea" id="RHEA-COMP:17340"/>
        <dbReference type="ChEBI" id="CHEBI:33019"/>
        <dbReference type="ChEBI" id="CHEBI:61560"/>
        <dbReference type="ChEBI" id="CHEBI:173112"/>
        <dbReference type="EC" id="2.7.7.7"/>
    </reaction>
</comment>
<dbReference type="InterPro" id="IPR006309">
    <property type="entry name" value="DnaQ_proteo"/>
</dbReference>
<feature type="domain" description="Exonuclease" evidence="19">
    <location>
        <begin position="4"/>
        <end position="177"/>
    </location>
</feature>
<evidence type="ECO:0000256" key="1">
    <source>
        <dbReference type="ARBA" id="ARBA00001936"/>
    </source>
</evidence>
<evidence type="ECO:0000256" key="9">
    <source>
        <dbReference type="ARBA" id="ARBA00022801"/>
    </source>
</evidence>
<dbReference type="GO" id="GO:0003887">
    <property type="term" value="F:DNA-directed DNA polymerase activity"/>
    <property type="evidence" value="ECO:0007669"/>
    <property type="project" value="UniProtKB-KW"/>
</dbReference>
<dbReference type="CDD" id="cd06131">
    <property type="entry name" value="DNA_pol_III_epsilon_Ecoli_like"/>
    <property type="match status" value="1"/>
</dbReference>
<dbReference type="PANTHER" id="PTHR30231:SF41">
    <property type="entry name" value="DNA POLYMERASE III SUBUNIT EPSILON"/>
    <property type="match status" value="1"/>
</dbReference>
<organism evidence="20 21">
    <name type="scientific">Halothiobacillus diazotrophicus</name>
    <dbReference type="NCBI Taxonomy" id="1860122"/>
    <lineage>
        <taxon>Bacteria</taxon>
        <taxon>Pseudomonadati</taxon>
        <taxon>Pseudomonadota</taxon>
        <taxon>Gammaproteobacteria</taxon>
        <taxon>Chromatiales</taxon>
        <taxon>Halothiobacillaceae</taxon>
        <taxon>Halothiobacillus</taxon>
    </lineage>
</organism>
<keyword evidence="8 17" id="KW-0479">Metal-binding</keyword>
<feature type="binding site" evidence="16">
    <location>
        <position position="9"/>
    </location>
    <ligand>
        <name>substrate</name>
    </ligand>
</feature>
<keyword evidence="4 18" id="KW-0808">Transferase</keyword>
<keyword evidence="12 18" id="KW-0239">DNA-directed DNA polymerase</keyword>
<evidence type="ECO:0000256" key="11">
    <source>
        <dbReference type="ARBA" id="ARBA00022842"/>
    </source>
</evidence>
<evidence type="ECO:0000256" key="16">
    <source>
        <dbReference type="PIRSR" id="PIRSR606309-2"/>
    </source>
</evidence>
<evidence type="ECO:0000256" key="7">
    <source>
        <dbReference type="ARBA" id="ARBA00022722"/>
    </source>
</evidence>
<keyword evidence="13 17" id="KW-0464">Manganese</keyword>
<reference evidence="20 21" key="1">
    <citation type="submission" date="2016-06" db="EMBL/GenBank/DDBJ databases">
        <title>Insight into the functional genes involving in sulfur oxidation in Pearl River water.</title>
        <authorList>
            <person name="Luo J."/>
            <person name="Tan X."/>
            <person name="Lin W."/>
        </authorList>
    </citation>
    <scope>NUCLEOTIDE SEQUENCE [LARGE SCALE GENOMIC DNA]</scope>
    <source>
        <strain evidence="20 21">LS2</strain>
    </source>
</reference>
<evidence type="ECO:0000256" key="10">
    <source>
        <dbReference type="ARBA" id="ARBA00022839"/>
    </source>
</evidence>
<comment type="cofactor">
    <cofactor evidence="1 18">
        <name>Mn(2+)</name>
        <dbReference type="ChEBI" id="CHEBI:29035"/>
    </cofactor>
</comment>
<dbReference type="Pfam" id="PF00929">
    <property type="entry name" value="RNase_T"/>
    <property type="match status" value="1"/>
</dbReference>
<dbReference type="EMBL" id="CP016027">
    <property type="protein sequence ID" value="ANJ68094.1"/>
    <property type="molecule type" value="Genomic_DNA"/>
</dbReference>
<dbReference type="RefSeq" id="WP_066102255.1">
    <property type="nucleotide sequence ID" value="NZ_CP016027.1"/>
</dbReference>
<feature type="binding site" evidence="17">
    <location>
        <position position="11"/>
    </location>
    <ligand>
        <name>a divalent metal cation</name>
        <dbReference type="ChEBI" id="CHEBI:60240"/>
        <label>1</label>
        <note>catalytic</note>
    </ligand>
</feature>
<dbReference type="GO" id="GO:0005829">
    <property type="term" value="C:cytosol"/>
    <property type="evidence" value="ECO:0007669"/>
    <property type="project" value="TreeGrafter"/>
</dbReference>
<keyword evidence="6 18" id="KW-0235">DNA replication</keyword>
<feature type="binding site" evidence="16">
    <location>
        <position position="11"/>
    </location>
    <ligand>
        <name>substrate</name>
    </ligand>
</feature>
<accession>A0A191ZJM9</accession>
<evidence type="ECO:0000256" key="4">
    <source>
        <dbReference type="ARBA" id="ARBA00022679"/>
    </source>
</evidence>
<comment type="subunit">
    <text evidence="18">DNA polymerase III contains a core (composed of alpha, epsilon and theta chains) that associates with a tau subunit. This core dimerizes to form the POLIII' complex. PolIII' associates with the gamma complex (composed of gamma, delta, delta', psi and chi chains) and with the beta chain to form the complete DNA polymerase III complex.</text>
</comment>
<evidence type="ECO:0000256" key="3">
    <source>
        <dbReference type="ARBA" id="ARBA00020352"/>
    </source>
</evidence>
<keyword evidence="10 18" id="KW-0269">Exonuclease</keyword>
<evidence type="ECO:0000256" key="5">
    <source>
        <dbReference type="ARBA" id="ARBA00022695"/>
    </source>
</evidence>
<evidence type="ECO:0000259" key="19">
    <source>
        <dbReference type="SMART" id="SM00479"/>
    </source>
</evidence>
<feature type="binding site" evidence="16">
    <location>
        <position position="160"/>
    </location>
    <ligand>
        <name>substrate</name>
    </ligand>
</feature>
<evidence type="ECO:0000313" key="20">
    <source>
        <dbReference type="EMBL" id="ANJ68094.1"/>
    </source>
</evidence>
<dbReference type="NCBIfam" id="TIGR01406">
    <property type="entry name" value="dnaQ_proteo"/>
    <property type="match status" value="1"/>
</dbReference>
<sequence>MSERQIILDTETTGMPVTEGHRLVEIGAVEMVGRRVTGRHYHVYLNPERPVDPGALAVHGLDDVFLSDKPKFADVVDEFLAFIQDGELIIHNAEFDVGFINAELERLPARGRLSDYVPNIVDSLALARQKHPGQRNSLDALCRRYSIDNSARTLHGALLDSEILADVYLAITGGQKTLSFDADGDASGDTDQADTAARILRLPADRPPLRVIAADAAEAEAHAAWMEKLGTDGTPRVWPG</sequence>
<evidence type="ECO:0000313" key="21">
    <source>
        <dbReference type="Proteomes" id="UP000078596"/>
    </source>
</evidence>
<dbReference type="EC" id="2.7.7.7" evidence="2 18"/>
<dbReference type="SUPFAM" id="SSF53098">
    <property type="entry name" value="Ribonuclease H-like"/>
    <property type="match status" value="1"/>
</dbReference>
<dbReference type="AlphaFoldDB" id="A0A191ZJM9"/>
<dbReference type="PANTHER" id="PTHR30231">
    <property type="entry name" value="DNA POLYMERASE III SUBUNIT EPSILON"/>
    <property type="match status" value="1"/>
</dbReference>
<keyword evidence="7 18" id="KW-0540">Nuclease</keyword>
<dbReference type="NCBIfam" id="TIGR00573">
    <property type="entry name" value="dnaq"/>
    <property type="match status" value="1"/>
</dbReference>